<dbReference type="AlphaFoldDB" id="A0A543F464"/>
<feature type="compositionally biased region" description="Low complexity" evidence="3">
    <location>
        <begin position="35"/>
        <end position="64"/>
    </location>
</feature>
<dbReference type="SUPFAM" id="SSF53933">
    <property type="entry name" value="Microbial ribonucleases"/>
    <property type="match status" value="1"/>
</dbReference>
<dbReference type="GO" id="GO:0003723">
    <property type="term" value="F:RNA binding"/>
    <property type="evidence" value="ECO:0007669"/>
    <property type="project" value="InterPro"/>
</dbReference>
<dbReference type="Gene3D" id="3.10.450.30">
    <property type="entry name" value="Microbial ribonucleases"/>
    <property type="match status" value="1"/>
</dbReference>
<dbReference type="RefSeq" id="WP_141807241.1">
    <property type="nucleotide sequence ID" value="NZ_VFPG01000001.1"/>
</dbReference>
<evidence type="ECO:0000256" key="2">
    <source>
        <dbReference type="ARBA" id="ARBA00022801"/>
    </source>
</evidence>
<gene>
    <name evidence="4" type="ORF">FB390_0190</name>
</gene>
<keyword evidence="1" id="KW-0540">Nuclease</keyword>
<dbReference type="Proteomes" id="UP000316331">
    <property type="component" value="Unassembled WGS sequence"/>
</dbReference>
<dbReference type="InterPro" id="IPR016191">
    <property type="entry name" value="Ribonuclease/ribotoxin"/>
</dbReference>
<dbReference type="GO" id="GO:0016787">
    <property type="term" value="F:hydrolase activity"/>
    <property type="evidence" value="ECO:0007669"/>
    <property type="project" value="UniProtKB-KW"/>
</dbReference>
<evidence type="ECO:0000313" key="5">
    <source>
        <dbReference type="Proteomes" id="UP000316331"/>
    </source>
</evidence>
<dbReference type="EMBL" id="VFPG01000001">
    <property type="protein sequence ID" value="TQM28617.1"/>
    <property type="molecule type" value="Genomic_DNA"/>
</dbReference>
<evidence type="ECO:0000256" key="3">
    <source>
        <dbReference type="SAM" id="MobiDB-lite"/>
    </source>
</evidence>
<reference evidence="4 5" key="1">
    <citation type="submission" date="2019-06" db="EMBL/GenBank/DDBJ databases">
        <title>Sequencing the genomes of 1000 actinobacteria strains.</title>
        <authorList>
            <person name="Klenk H.-P."/>
        </authorList>
    </citation>
    <scope>NUCLEOTIDE SEQUENCE [LARGE SCALE GENOMIC DNA]</scope>
    <source>
        <strain evidence="4 5">DSM 103495</strain>
    </source>
</reference>
<keyword evidence="5" id="KW-1185">Reference proteome</keyword>
<keyword evidence="2" id="KW-0378">Hydrolase</keyword>
<evidence type="ECO:0000256" key="1">
    <source>
        <dbReference type="ARBA" id="ARBA00022722"/>
    </source>
</evidence>
<feature type="region of interest" description="Disordered" evidence="3">
    <location>
        <begin position="30"/>
        <end position="71"/>
    </location>
</feature>
<protein>
    <submittedName>
        <fullName evidence="4">Guanyl-specific ribonuclease Sa</fullName>
    </submittedName>
</protein>
<organism evidence="4 5">
    <name type="scientific">Nocardia bhagyanarayanae</name>
    <dbReference type="NCBI Taxonomy" id="1215925"/>
    <lineage>
        <taxon>Bacteria</taxon>
        <taxon>Bacillati</taxon>
        <taxon>Actinomycetota</taxon>
        <taxon>Actinomycetes</taxon>
        <taxon>Mycobacteriales</taxon>
        <taxon>Nocardiaceae</taxon>
        <taxon>Nocardia</taxon>
    </lineage>
</organism>
<accession>A0A543F464</accession>
<dbReference type="Pfam" id="PF00545">
    <property type="entry name" value="Ribonuclease"/>
    <property type="match status" value="1"/>
</dbReference>
<sequence>MNSKVIRALAALGAVAVVLLIAMLSLRGGSDTDRTASATATTRATTTATNSPATPPVAATNPAPSRAQGVPDRAYVTLAEIDAGRWPDSANAPGTKGGERWMNREGTLPRTDAAGRSITYREWDVNPKQRNRSRDAERIVTGSDGTAWYTGDHYETFTRMR</sequence>
<feature type="region of interest" description="Disordered" evidence="3">
    <location>
        <begin position="86"/>
        <end position="105"/>
    </location>
</feature>
<name>A0A543F464_9NOCA</name>
<dbReference type="OrthoDB" id="5326845at2"/>
<comment type="caution">
    <text evidence="4">The sequence shown here is derived from an EMBL/GenBank/DDBJ whole genome shotgun (WGS) entry which is preliminary data.</text>
</comment>
<proteinExistence type="predicted"/>
<evidence type="ECO:0000313" key="4">
    <source>
        <dbReference type="EMBL" id="TQM28617.1"/>
    </source>
</evidence>
<dbReference type="InterPro" id="IPR000026">
    <property type="entry name" value="N1-like"/>
</dbReference>
<dbReference type="GO" id="GO:0004521">
    <property type="term" value="F:RNA endonuclease activity"/>
    <property type="evidence" value="ECO:0007669"/>
    <property type="project" value="InterPro"/>
</dbReference>